<gene>
    <name evidence="2" type="ORF">PBY51_017975</name>
</gene>
<reference evidence="2 3" key="1">
    <citation type="journal article" date="2023" name="Genes (Basel)">
        <title>Chromosome-Level Genome Assembly and Circadian Gene Repertoire of the Patagonia Blennie Eleginops maclovinus-The Closest Ancestral Proxy of Antarctic Cryonotothenioids.</title>
        <authorList>
            <person name="Cheng C.C."/>
            <person name="Rivera-Colon A.G."/>
            <person name="Minhas B.F."/>
            <person name="Wilson L."/>
            <person name="Rayamajhi N."/>
            <person name="Vargas-Chacoff L."/>
            <person name="Catchen J.M."/>
        </authorList>
    </citation>
    <scope>NUCLEOTIDE SEQUENCE [LARGE SCALE GENOMIC DNA]</scope>
    <source>
        <strain evidence="2">JMC-PN-2008</strain>
    </source>
</reference>
<evidence type="ECO:0000256" key="1">
    <source>
        <dbReference type="SAM" id="MobiDB-lite"/>
    </source>
</evidence>
<reference evidence="2 3" key="2">
    <citation type="journal article" date="2023" name="Mol. Biol. Evol.">
        <title>Genomics of Secondarily Temperate Adaptation in the Only Non-Antarctic Icefish.</title>
        <authorList>
            <person name="Rivera-Colon A.G."/>
            <person name="Rayamajhi N."/>
            <person name="Minhas B.F."/>
            <person name="Madrigal G."/>
            <person name="Bilyk K.T."/>
            <person name="Yoon V."/>
            <person name="Hune M."/>
            <person name="Gregory S."/>
            <person name="Cheng C.H.C."/>
            <person name="Catchen J.M."/>
        </authorList>
    </citation>
    <scope>NUCLEOTIDE SEQUENCE [LARGE SCALE GENOMIC DNA]</scope>
    <source>
        <strain evidence="2">JMC-PN-2008</strain>
    </source>
</reference>
<dbReference type="Proteomes" id="UP001346869">
    <property type="component" value="Unassembled WGS sequence"/>
</dbReference>
<organism evidence="2 3">
    <name type="scientific">Eleginops maclovinus</name>
    <name type="common">Patagonian blennie</name>
    <name type="synonym">Eleginus maclovinus</name>
    <dbReference type="NCBI Taxonomy" id="56733"/>
    <lineage>
        <taxon>Eukaryota</taxon>
        <taxon>Metazoa</taxon>
        <taxon>Chordata</taxon>
        <taxon>Craniata</taxon>
        <taxon>Vertebrata</taxon>
        <taxon>Euteleostomi</taxon>
        <taxon>Actinopterygii</taxon>
        <taxon>Neopterygii</taxon>
        <taxon>Teleostei</taxon>
        <taxon>Neoteleostei</taxon>
        <taxon>Acanthomorphata</taxon>
        <taxon>Eupercaria</taxon>
        <taxon>Perciformes</taxon>
        <taxon>Notothenioidei</taxon>
        <taxon>Eleginopidae</taxon>
        <taxon>Eleginops</taxon>
    </lineage>
</organism>
<comment type="caution">
    <text evidence="2">The sequence shown here is derived from an EMBL/GenBank/DDBJ whole genome shotgun (WGS) entry which is preliminary data.</text>
</comment>
<dbReference type="AlphaFoldDB" id="A0AAN8APP4"/>
<feature type="region of interest" description="Disordered" evidence="1">
    <location>
        <begin position="104"/>
        <end position="128"/>
    </location>
</feature>
<protein>
    <submittedName>
        <fullName evidence="2">Uncharacterized protein</fullName>
    </submittedName>
</protein>
<sequence length="128" mass="14343">MSLSSRLAKVSYRNRPTQTSVPGESLKEMQQKLKEEREAKRAQLDGRHDYILSIVASCLGLEKSDVEDATLEGNQIERMEQFFVAEGLPHLMFFYQDIEPVEGAAAPAPSQQPGRRKKSKVFVTDGGM</sequence>
<feature type="region of interest" description="Disordered" evidence="1">
    <location>
        <begin position="1"/>
        <end position="26"/>
    </location>
</feature>
<evidence type="ECO:0000313" key="3">
    <source>
        <dbReference type="Proteomes" id="UP001346869"/>
    </source>
</evidence>
<dbReference type="EMBL" id="JAUZQC010000012">
    <property type="protein sequence ID" value="KAK5862598.1"/>
    <property type="molecule type" value="Genomic_DNA"/>
</dbReference>
<name>A0AAN8APP4_ELEMC</name>
<accession>A0AAN8APP4</accession>
<proteinExistence type="predicted"/>
<keyword evidence="3" id="KW-1185">Reference proteome</keyword>
<evidence type="ECO:0000313" key="2">
    <source>
        <dbReference type="EMBL" id="KAK5862598.1"/>
    </source>
</evidence>